<evidence type="ECO:0000256" key="7">
    <source>
        <dbReference type="ARBA" id="ARBA00022833"/>
    </source>
</evidence>
<dbReference type="Pfam" id="PF02163">
    <property type="entry name" value="Peptidase_M50"/>
    <property type="match status" value="1"/>
</dbReference>
<evidence type="ECO:0000256" key="6">
    <source>
        <dbReference type="ARBA" id="ARBA00022801"/>
    </source>
</evidence>
<accession>A0AA48I2Y1</accession>
<evidence type="ECO:0000256" key="3">
    <source>
        <dbReference type="ARBA" id="ARBA00007931"/>
    </source>
</evidence>
<keyword evidence="8 11" id="KW-1133">Transmembrane helix</keyword>
<keyword evidence="9" id="KW-0482">Metalloprotease</keyword>
<keyword evidence="7" id="KW-0862">Zinc</keyword>
<dbReference type="GO" id="GO:0006508">
    <property type="term" value="P:proteolysis"/>
    <property type="evidence" value="ECO:0007669"/>
    <property type="project" value="UniProtKB-KW"/>
</dbReference>
<dbReference type="PANTHER" id="PTHR42837">
    <property type="entry name" value="REGULATOR OF SIGMA-E PROTEASE RSEP"/>
    <property type="match status" value="1"/>
</dbReference>
<dbReference type="Proteomes" id="UP001337580">
    <property type="component" value="Chromosome"/>
</dbReference>
<proteinExistence type="inferred from homology"/>
<gene>
    <name evidence="13" type="ORF">CfP315_0514</name>
</gene>
<feature type="domain" description="Peptidase M50" evidence="12">
    <location>
        <begin position="9"/>
        <end position="335"/>
    </location>
</feature>
<dbReference type="InterPro" id="IPR008915">
    <property type="entry name" value="Peptidase_M50"/>
</dbReference>
<evidence type="ECO:0000256" key="2">
    <source>
        <dbReference type="ARBA" id="ARBA00004141"/>
    </source>
</evidence>
<evidence type="ECO:0000259" key="12">
    <source>
        <dbReference type="Pfam" id="PF02163"/>
    </source>
</evidence>
<dbReference type="AlphaFoldDB" id="A0AA48I2Y1"/>
<keyword evidence="10 11" id="KW-0472">Membrane</keyword>
<dbReference type="PANTHER" id="PTHR42837:SF2">
    <property type="entry name" value="MEMBRANE METALLOPROTEASE ARASP2, CHLOROPLASTIC-RELATED"/>
    <property type="match status" value="1"/>
</dbReference>
<feature type="transmembrane region" description="Helical" evidence="11">
    <location>
        <begin position="267"/>
        <end position="289"/>
    </location>
</feature>
<reference evidence="13" key="1">
    <citation type="journal article" date="2023" name="ISME J.">
        <title>Emergence of putative energy parasites within Clostridia revealed by genome analysis of a novel endosymbiotic clade.</title>
        <authorList>
            <person name="Takahashi K."/>
            <person name="Kuwahara H."/>
            <person name="Horikawa Y."/>
            <person name="Izawa K."/>
            <person name="Kato D."/>
            <person name="Inagaki T."/>
            <person name="Yuki M."/>
            <person name="Ohkuma M."/>
            <person name="Hongoh Y."/>
        </authorList>
    </citation>
    <scope>NUCLEOTIDE SEQUENCE</scope>
    <source>
        <strain evidence="13">CfP3-15</strain>
    </source>
</reference>
<dbReference type="CDD" id="cd06163">
    <property type="entry name" value="S2P-M50_PDZ_RseP-like"/>
    <property type="match status" value="1"/>
</dbReference>
<keyword evidence="6" id="KW-0378">Hydrolase</keyword>
<dbReference type="InterPro" id="IPR004387">
    <property type="entry name" value="Pept_M50_Zn"/>
</dbReference>
<feature type="transmembrane region" description="Helical" evidence="11">
    <location>
        <begin position="324"/>
        <end position="342"/>
    </location>
</feature>
<evidence type="ECO:0000256" key="8">
    <source>
        <dbReference type="ARBA" id="ARBA00022989"/>
    </source>
</evidence>
<evidence type="ECO:0000256" key="10">
    <source>
        <dbReference type="ARBA" id="ARBA00023136"/>
    </source>
</evidence>
<protein>
    <submittedName>
        <fullName evidence="13">Site-2 protease family protein</fullName>
    </submittedName>
</protein>
<comment type="similarity">
    <text evidence="3">Belongs to the peptidase M50B family.</text>
</comment>
<organism evidence="13">
    <name type="scientific">Candidatus Improbicoccus pseudotrichonymphae</name>
    <dbReference type="NCBI Taxonomy" id="3033792"/>
    <lineage>
        <taxon>Bacteria</taxon>
        <taxon>Bacillati</taxon>
        <taxon>Bacillota</taxon>
        <taxon>Clostridia</taxon>
        <taxon>Candidatus Improbicoccus</taxon>
    </lineage>
</organism>
<evidence type="ECO:0000256" key="5">
    <source>
        <dbReference type="ARBA" id="ARBA00022692"/>
    </source>
</evidence>
<comment type="subcellular location">
    <subcellularLocation>
        <location evidence="2">Membrane</location>
        <topology evidence="2">Multi-pass membrane protein</topology>
    </subcellularLocation>
</comment>
<comment type="cofactor">
    <cofactor evidence="1">
        <name>Zn(2+)</name>
        <dbReference type="ChEBI" id="CHEBI:29105"/>
    </cofactor>
</comment>
<name>A0AA48I2Y1_9FIRM</name>
<dbReference type="GO" id="GO:0016020">
    <property type="term" value="C:membrane"/>
    <property type="evidence" value="ECO:0007669"/>
    <property type="project" value="UniProtKB-SubCell"/>
</dbReference>
<evidence type="ECO:0000256" key="1">
    <source>
        <dbReference type="ARBA" id="ARBA00001947"/>
    </source>
</evidence>
<dbReference type="GO" id="GO:0004222">
    <property type="term" value="F:metalloendopeptidase activity"/>
    <property type="evidence" value="ECO:0007669"/>
    <property type="project" value="InterPro"/>
</dbReference>
<sequence length="353" mass="39794">MGFLLFLFAFIFFNSIVFFHEFGHFITAKLFRVKVEEFALGMGPKVISKKIGETLYSFRCLPVGGFCSLEGEEKYSESKSSFSIKPFWQKVTIISAGCFMNLLVGVVFSSVVFAFCGLPSTSISEFGMNSISQESGLELNDKIISIDKNKTFICRDIMFFLLTNPKENYDVEIIRNNVKMTLKNVRFSHIKDANGKYHYYIDFGVGTIKKTFLNLINYSVLNTYSISRVSIYAILGLFRGKFRISDLVGPIGIADQIRRVAGEGLKIGFGTAILHILEVMTMLTVSIGIFNMVPFPAFDGGRILLLIIEKILNRRFSKKVENAINYTGFCLIILLALVVSYHDVIRLINGFNV</sequence>
<feature type="transmembrane region" description="Helical" evidence="11">
    <location>
        <begin position="93"/>
        <end position="118"/>
    </location>
</feature>
<evidence type="ECO:0000256" key="11">
    <source>
        <dbReference type="SAM" id="Phobius"/>
    </source>
</evidence>
<keyword evidence="4 13" id="KW-0645">Protease</keyword>
<evidence type="ECO:0000256" key="4">
    <source>
        <dbReference type="ARBA" id="ARBA00022670"/>
    </source>
</evidence>
<evidence type="ECO:0000256" key="9">
    <source>
        <dbReference type="ARBA" id="ARBA00023049"/>
    </source>
</evidence>
<dbReference type="EMBL" id="AP027924">
    <property type="protein sequence ID" value="BED91957.1"/>
    <property type="molecule type" value="Genomic_DNA"/>
</dbReference>
<dbReference type="KEGG" id="ips:CfP315_0514"/>
<keyword evidence="5 11" id="KW-0812">Transmembrane</keyword>
<evidence type="ECO:0000313" key="13">
    <source>
        <dbReference type="EMBL" id="BED91957.1"/>
    </source>
</evidence>